<evidence type="ECO:0000313" key="3">
    <source>
        <dbReference type="Proteomes" id="UP000076532"/>
    </source>
</evidence>
<keyword evidence="3" id="KW-1185">Reference proteome</keyword>
<accession>A0A166RWI2</accession>
<protein>
    <submittedName>
        <fullName evidence="2">Uncharacterized protein</fullName>
    </submittedName>
</protein>
<reference evidence="2 3" key="1">
    <citation type="journal article" date="2016" name="Mol. Biol. Evol.">
        <title>Comparative Genomics of Early-Diverging Mushroom-Forming Fungi Provides Insights into the Origins of Lignocellulose Decay Capabilities.</title>
        <authorList>
            <person name="Nagy L.G."/>
            <person name="Riley R."/>
            <person name="Tritt A."/>
            <person name="Adam C."/>
            <person name="Daum C."/>
            <person name="Floudas D."/>
            <person name="Sun H."/>
            <person name="Yadav J.S."/>
            <person name="Pangilinan J."/>
            <person name="Larsson K.H."/>
            <person name="Matsuura K."/>
            <person name="Barry K."/>
            <person name="Labutti K."/>
            <person name="Kuo R."/>
            <person name="Ohm R.A."/>
            <person name="Bhattacharya S.S."/>
            <person name="Shirouzu T."/>
            <person name="Yoshinaga Y."/>
            <person name="Martin F.M."/>
            <person name="Grigoriev I.V."/>
            <person name="Hibbett D.S."/>
        </authorList>
    </citation>
    <scope>NUCLEOTIDE SEQUENCE [LARGE SCALE GENOMIC DNA]</scope>
    <source>
        <strain evidence="2 3">CBS 109695</strain>
    </source>
</reference>
<organism evidence="2 3">
    <name type="scientific">Athelia psychrophila</name>
    <dbReference type="NCBI Taxonomy" id="1759441"/>
    <lineage>
        <taxon>Eukaryota</taxon>
        <taxon>Fungi</taxon>
        <taxon>Dikarya</taxon>
        <taxon>Basidiomycota</taxon>
        <taxon>Agaricomycotina</taxon>
        <taxon>Agaricomycetes</taxon>
        <taxon>Agaricomycetidae</taxon>
        <taxon>Atheliales</taxon>
        <taxon>Atheliaceae</taxon>
        <taxon>Athelia</taxon>
    </lineage>
</organism>
<proteinExistence type="predicted"/>
<gene>
    <name evidence="2" type="ORF">FIBSPDRAFT_885583</name>
</gene>
<feature type="signal peptide" evidence="1">
    <location>
        <begin position="1"/>
        <end position="18"/>
    </location>
</feature>
<dbReference type="AlphaFoldDB" id="A0A166RWI2"/>
<dbReference type="EMBL" id="KV417502">
    <property type="protein sequence ID" value="KZP28734.1"/>
    <property type="molecule type" value="Genomic_DNA"/>
</dbReference>
<sequence length="260" mass="27003">MLFSTLASISLLAASAAASPTPVVAARAATTTVFMRIEGPTKTIYEQTIHPTVEKTLTNNGHTATCNGTPKTAAGVTSLVALQETGQFFVADWNGATFGDVTKLNGTSNSDANQWGSIFNNAANGGVNGGGLILQGNGDGTNTEYDDFCYQTLPSGQHFLFAYFGDFDDTNFLIMSGPKTAKVGSTVEYSIPHAPAGTYLNDLSVDTTTGQTVSGKYTGSDSSTSSISIKFTKAGTYSMKAHCPSGSACVRSNHVVTVVS</sequence>
<name>A0A166RWI2_9AGAM</name>
<evidence type="ECO:0000256" key="1">
    <source>
        <dbReference type="SAM" id="SignalP"/>
    </source>
</evidence>
<feature type="chain" id="PRO_5007879304" evidence="1">
    <location>
        <begin position="19"/>
        <end position="260"/>
    </location>
</feature>
<keyword evidence="1" id="KW-0732">Signal</keyword>
<evidence type="ECO:0000313" key="2">
    <source>
        <dbReference type="EMBL" id="KZP28734.1"/>
    </source>
</evidence>
<dbReference type="Proteomes" id="UP000076532">
    <property type="component" value="Unassembled WGS sequence"/>
</dbReference>